<organism evidence="1">
    <name type="scientific">marine metagenome</name>
    <dbReference type="NCBI Taxonomy" id="408172"/>
    <lineage>
        <taxon>unclassified sequences</taxon>
        <taxon>metagenomes</taxon>
        <taxon>ecological metagenomes</taxon>
    </lineage>
</organism>
<proteinExistence type="predicted"/>
<sequence length="36" mass="4337">MVFNAANSFALILPWLFRRKIAINTDGLEWERDKWN</sequence>
<reference evidence="1" key="1">
    <citation type="submission" date="2018-05" db="EMBL/GenBank/DDBJ databases">
        <authorList>
            <person name="Lanie J.A."/>
            <person name="Ng W.-L."/>
            <person name="Kazmierczak K.M."/>
            <person name="Andrzejewski T.M."/>
            <person name="Davidsen T.M."/>
            <person name="Wayne K.J."/>
            <person name="Tettelin H."/>
            <person name="Glass J.I."/>
            <person name="Rusch D."/>
            <person name="Podicherti R."/>
            <person name="Tsui H.-C.T."/>
            <person name="Winkler M.E."/>
        </authorList>
    </citation>
    <scope>NUCLEOTIDE SEQUENCE</scope>
</reference>
<accession>A0A382F751</accession>
<feature type="non-terminal residue" evidence="1">
    <location>
        <position position="36"/>
    </location>
</feature>
<dbReference type="EMBL" id="UINC01048201">
    <property type="protein sequence ID" value="SVB58452.1"/>
    <property type="molecule type" value="Genomic_DNA"/>
</dbReference>
<dbReference type="AlphaFoldDB" id="A0A382F751"/>
<evidence type="ECO:0000313" key="1">
    <source>
        <dbReference type="EMBL" id="SVB58452.1"/>
    </source>
</evidence>
<name>A0A382F751_9ZZZZ</name>
<gene>
    <name evidence="1" type="ORF">METZ01_LOCUS211306</name>
</gene>
<protein>
    <submittedName>
        <fullName evidence="1">Uncharacterized protein</fullName>
    </submittedName>
</protein>